<evidence type="ECO:0000313" key="3">
    <source>
        <dbReference type="Proteomes" id="UP000247409"/>
    </source>
</evidence>
<dbReference type="EMBL" id="NBIV01000108">
    <property type="protein sequence ID" value="PXF43868.1"/>
    <property type="molecule type" value="Genomic_DNA"/>
</dbReference>
<proteinExistence type="predicted"/>
<comment type="caution">
    <text evidence="2">The sequence shown here is derived from an EMBL/GenBank/DDBJ whole genome shotgun (WGS) entry which is preliminary data.</text>
</comment>
<evidence type="ECO:0000313" key="2">
    <source>
        <dbReference type="EMBL" id="PXF43868.1"/>
    </source>
</evidence>
<feature type="compositionally biased region" description="Acidic residues" evidence="1">
    <location>
        <begin position="134"/>
        <end position="145"/>
    </location>
</feature>
<gene>
    <name evidence="2" type="ORF">BWQ96_06334</name>
</gene>
<feature type="compositionally biased region" description="Polar residues" evidence="1">
    <location>
        <begin position="123"/>
        <end position="132"/>
    </location>
</feature>
<accession>A0A2V3IP62</accession>
<evidence type="ECO:0000256" key="1">
    <source>
        <dbReference type="SAM" id="MobiDB-lite"/>
    </source>
</evidence>
<name>A0A2V3IP62_9FLOR</name>
<keyword evidence="3" id="KW-1185">Reference proteome</keyword>
<protein>
    <submittedName>
        <fullName evidence="2">Uncharacterized protein</fullName>
    </submittedName>
</protein>
<sequence length="555" mass="61052">MSATTDMTPANVPTPHLPGRIIPVAQHIQESQNQGTDQTASNLRRVAPHVSGNTDANRRSATIPSSMLHDVNANMTVVLNLSEAGQTIYPPYLPDGRVEHALTPREVDSPNMASDNRSDQHPSSRSYSTSESGDVFEEDSDVTEETSYDTLVKQLQQTSPEAISRTIQAVKAKDLSNDARSKLMIGLEKAIRATCFNSGTMSRPHSNVHVEAHCVLASFFASSDPPQGDKVIDHCQAGLDLSIGRERLFPNLVATLHALKARVLVNKADPSRISEAISHAKAAQVALYACNDRRLQYEVCVTLGDAYATYKEGAICGNLSSACESYRSAIQLSRMAALESPTNVMWLSCRVVQLMLLFLRHNRAAGRRTPSSSQRSGSDPCQDHISEACGIQPSSMSLHELLTLVGQLRLDMEKLRDEDMEEPEKLQQLDSCIFECTGKAYFERARTWPSTRVKDLKRAMSEMQHALNSCSWKHDPAGQRHSAIREAVDDIRIVLQQAEEKAEDAAPFTSGDDELSSGGDFRDRAPLTPPCTFEQNRPVMNTNNFSPVGETFTEA</sequence>
<dbReference type="Proteomes" id="UP000247409">
    <property type="component" value="Unassembled WGS sequence"/>
</dbReference>
<feature type="region of interest" description="Disordered" evidence="1">
    <location>
        <begin position="104"/>
        <end position="145"/>
    </location>
</feature>
<organism evidence="2 3">
    <name type="scientific">Gracilariopsis chorda</name>
    <dbReference type="NCBI Taxonomy" id="448386"/>
    <lineage>
        <taxon>Eukaryota</taxon>
        <taxon>Rhodophyta</taxon>
        <taxon>Florideophyceae</taxon>
        <taxon>Rhodymeniophycidae</taxon>
        <taxon>Gracilariales</taxon>
        <taxon>Gracilariaceae</taxon>
        <taxon>Gracilariopsis</taxon>
    </lineage>
</organism>
<dbReference type="AlphaFoldDB" id="A0A2V3IP62"/>
<feature type="compositionally biased region" description="Polar residues" evidence="1">
    <location>
        <begin position="533"/>
        <end position="546"/>
    </location>
</feature>
<feature type="region of interest" description="Disordered" evidence="1">
    <location>
        <begin position="499"/>
        <end position="555"/>
    </location>
</feature>
<reference evidence="2 3" key="1">
    <citation type="journal article" date="2018" name="Mol. Biol. Evol.">
        <title>Analysis of the draft genome of the red seaweed Gracilariopsis chorda provides insights into genome size evolution in Rhodophyta.</title>
        <authorList>
            <person name="Lee J."/>
            <person name="Yang E.C."/>
            <person name="Graf L."/>
            <person name="Yang J.H."/>
            <person name="Qiu H."/>
            <person name="Zel Zion U."/>
            <person name="Chan C.X."/>
            <person name="Stephens T.G."/>
            <person name="Weber A.P.M."/>
            <person name="Boo G.H."/>
            <person name="Boo S.M."/>
            <person name="Kim K.M."/>
            <person name="Shin Y."/>
            <person name="Jung M."/>
            <person name="Lee S.J."/>
            <person name="Yim H.S."/>
            <person name="Lee J.H."/>
            <person name="Bhattacharya D."/>
            <person name="Yoon H.S."/>
        </authorList>
    </citation>
    <scope>NUCLEOTIDE SEQUENCE [LARGE SCALE GENOMIC DNA]</scope>
    <source>
        <strain evidence="2 3">SKKU-2015</strain>
        <tissue evidence="2">Whole body</tissue>
    </source>
</reference>